<accession>A0A430B9E7</accession>
<dbReference type="GeneID" id="95579691"/>
<keyword evidence="2" id="KW-0472">Membrane</keyword>
<gene>
    <name evidence="3" type="ORF">CBF28_01795</name>
</gene>
<sequence>MEALIALLLTNIGKFLNYLNINPRLQNKIMTVVSVFPTLYILRIVRGYFSNKNYFKGSIYLIIFIVLTYFIILNFVYYFKNKKVKWDVTNMIEDIVPEDVTFDADHTVEIKGTAAHGIQGKKLPLIFNENSHIIIEQVVDELIEQKVITVQDLSKNDYLIDKYELIPFYKIRKQSLFIGSSYNDMKEVAKIELLDDADSLVPLGVFVLGGTYQVDGITYKEPYTIQLRIKDEKEDKPTEGMTRSSRSKKTSRF</sequence>
<dbReference type="RefSeq" id="WP_126791290.1">
    <property type="nucleotide sequence ID" value="NZ_CP060720.1"/>
</dbReference>
<evidence type="ECO:0000256" key="1">
    <source>
        <dbReference type="SAM" id="MobiDB-lite"/>
    </source>
</evidence>
<dbReference type="AlphaFoldDB" id="A0A430B9E7"/>
<dbReference type="Proteomes" id="UP000288028">
    <property type="component" value="Unassembled WGS sequence"/>
</dbReference>
<keyword evidence="2" id="KW-0812">Transmembrane</keyword>
<feature type="region of interest" description="Disordered" evidence="1">
    <location>
        <begin position="230"/>
        <end position="253"/>
    </location>
</feature>
<comment type="caution">
    <text evidence="3">The sequence shown here is derived from an EMBL/GenBank/DDBJ whole genome shotgun (WGS) entry which is preliminary data.</text>
</comment>
<keyword evidence="4" id="KW-1185">Reference proteome</keyword>
<dbReference type="EMBL" id="NGKB01000001">
    <property type="protein sequence ID" value="RSU16945.1"/>
    <property type="molecule type" value="Genomic_DNA"/>
</dbReference>
<evidence type="ECO:0000256" key="2">
    <source>
        <dbReference type="SAM" id="Phobius"/>
    </source>
</evidence>
<proteinExistence type="predicted"/>
<evidence type="ECO:0000313" key="4">
    <source>
        <dbReference type="Proteomes" id="UP000288028"/>
    </source>
</evidence>
<organism evidence="3 4">
    <name type="scientific">Vagococcus carniphilus</name>
    <dbReference type="NCBI Taxonomy" id="218144"/>
    <lineage>
        <taxon>Bacteria</taxon>
        <taxon>Bacillati</taxon>
        <taxon>Bacillota</taxon>
        <taxon>Bacilli</taxon>
        <taxon>Lactobacillales</taxon>
        <taxon>Enterococcaceae</taxon>
        <taxon>Vagococcus</taxon>
    </lineage>
</organism>
<feature type="transmembrane region" description="Helical" evidence="2">
    <location>
        <begin position="57"/>
        <end position="79"/>
    </location>
</feature>
<keyword evidence="2" id="KW-1133">Transmembrane helix</keyword>
<evidence type="ECO:0000313" key="3">
    <source>
        <dbReference type="EMBL" id="RSU16945.1"/>
    </source>
</evidence>
<protein>
    <submittedName>
        <fullName evidence="3">Uncharacterized protein</fullName>
    </submittedName>
</protein>
<dbReference type="Pfam" id="PF20386">
    <property type="entry name" value="DUF6681"/>
    <property type="match status" value="1"/>
</dbReference>
<name>A0A430B9E7_9ENTE</name>
<reference evidence="3 4" key="1">
    <citation type="submission" date="2017-05" db="EMBL/GenBank/DDBJ databases">
        <title>Vagococcus spp. assemblies.</title>
        <authorList>
            <person name="Gulvik C.A."/>
        </authorList>
    </citation>
    <scope>NUCLEOTIDE SEQUENCE [LARGE SCALE GENOMIC DNA]</scope>
    <source>
        <strain evidence="3 4">SS1714</strain>
    </source>
</reference>
<dbReference type="OrthoDB" id="2192445at2"/>
<dbReference type="InterPro" id="IPR046503">
    <property type="entry name" value="DUF6681"/>
</dbReference>